<keyword evidence="4 8" id="KW-0547">Nucleotide-binding</keyword>
<dbReference type="NCBIfam" id="TIGR01312">
    <property type="entry name" value="XylB"/>
    <property type="match status" value="1"/>
</dbReference>
<comment type="similarity">
    <text evidence="1 8 9">Belongs to the FGGY kinase family.</text>
</comment>
<dbReference type="Pfam" id="PF00370">
    <property type="entry name" value="FGGY_N"/>
    <property type="match status" value="1"/>
</dbReference>
<dbReference type="InterPro" id="IPR050406">
    <property type="entry name" value="FGGY_Carb_Kinase"/>
</dbReference>
<comment type="catalytic activity">
    <reaction evidence="8 10">
        <text>D-xylulose + ATP = D-xylulose 5-phosphate + ADP + H(+)</text>
        <dbReference type="Rhea" id="RHEA:10964"/>
        <dbReference type="ChEBI" id="CHEBI:15378"/>
        <dbReference type="ChEBI" id="CHEBI:17140"/>
        <dbReference type="ChEBI" id="CHEBI:30616"/>
        <dbReference type="ChEBI" id="CHEBI:57737"/>
        <dbReference type="ChEBI" id="CHEBI:456216"/>
        <dbReference type="EC" id="2.7.1.17"/>
    </reaction>
</comment>
<dbReference type="SUPFAM" id="SSF53067">
    <property type="entry name" value="Actin-like ATPase domain"/>
    <property type="match status" value="2"/>
</dbReference>
<feature type="binding site" evidence="8">
    <location>
        <begin position="106"/>
        <end position="107"/>
    </location>
    <ligand>
        <name>substrate</name>
    </ligand>
</feature>
<comment type="function">
    <text evidence="8">Catalyzes the phosphorylation of D-xylulose to D-xylulose 5-phosphate.</text>
</comment>
<evidence type="ECO:0000256" key="3">
    <source>
        <dbReference type="ARBA" id="ARBA00022679"/>
    </source>
</evidence>
<proteinExistence type="inferred from homology"/>
<dbReference type="GO" id="GO:0005524">
    <property type="term" value="F:ATP binding"/>
    <property type="evidence" value="ECO:0007669"/>
    <property type="project" value="UniProtKB-UniRule"/>
</dbReference>
<dbReference type="InterPro" id="IPR018484">
    <property type="entry name" value="FGGY_N"/>
</dbReference>
<dbReference type="GO" id="GO:0042732">
    <property type="term" value="P:D-xylose metabolic process"/>
    <property type="evidence" value="ECO:0007669"/>
    <property type="project" value="UniProtKB-KW"/>
</dbReference>
<evidence type="ECO:0000259" key="12">
    <source>
        <dbReference type="Pfam" id="PF02782"/>
    </source>
</evidence>
<feature type="domain" description="Carbohydrate kinase FGGY C-terminal" evidence="12">
    <location>
        <begin position="282"/>
        <end position="478"/>
    </location>
</feature>
<dbReference type="InterPro" id="IPR018483">
    <property type="entry name" value="Carb_kinase_FGGY_CS"/>
</dbReference>
<evidence type="ECO:0000256" key="8">
    <source>
        <dbReference type="HAMAP-Rule" id="MF_02220"/>
    </source>
</evidence>
<evidence type="ECO:0000259" key="11">
    <source>
        <dbReference type="Pfam" id="PF00370"/>
    </source>
</evidence>
<feature type="site" description="Important for activity" evidence="8">
    <location>
        <position position="32"/>
    </location>
</feature>
<keyword evidence="5 8" id="KW-0418">Kinase</keyword>
<dbReference type="EC" id="2.7.1.17" evidence="8 10"/>
<dbReference type="PANTHER" id="PTHR43095">
    <property type="entry name" value="SUGAR KINASE"/>
    <property type="match status" value="1"/>
</dbReference>
<evidence type="ECO:0000313" key="14">
    <source>
        <dbReference type="Proteomes" id="UP000238701"/>
    </source>
</evidence>
<keyword evidence="7 8" id="KW-0119">Carbohydrate metabolism</keyword>
<evidence type="ECO:0000256" key="9">
    <source>
        <dbReference type="RuleBase" id="RU003733"/>
    </source>
</evidence>
<feature type="domain" description="Carbohydrate kinase FGGY N-terminal" evidence="11">
    <location>
        <begin position="28"/>
        <end position="272"/>
    </location>
</feature>
<dbReference type="InterPro" id="IPR018485">
    <property type="entry name" value="FGGY_C"/>
</dbReference>
<dbReference type="GO" id="GO:0005998">
    <property type="term" value="P:xylulose catabolic process"/>
    <property type="evidence" value="ECO:0007669"/>
    <property type="project" value="UniProtKB-UniRule"/>
</dbReference>
<accession>A0A2U3L9G4</accession>
<evidence type="ECO:0000256" key="10">
    <source>
        <dbReference type="RuleBase" id="RU364073"/>
    </source>
</evidence>
<dbReference type="Pfam" id="PF02782">
    <property type="entry name" value="FGGY_C"/>
    <property type="match status" value="1"/>
</dbReference>
<sequence>MPLLWRARRTTTACTVWSIGLKEAAILTLGIDVGTGGTRALVLDEQGRVVGSATEEHAPFASPQIGWAEQQPEDWWRACCVAVPKALERARVQPEDIAGVGFSGQMHGAVMLDEQGKVVRPALIWCDVRTNSQCQELTEKIGAAQLIQATCNPALANFTLTKLMWVREHEPENWKRVRSIMLPKDYVRWRMTGERAIDMADASGTLLLDVARRRWSRFMLDAAAIDERSLPALFESPDVCGKINTDGARALGLRPGTPVVAGAGDQAAGAVGMGIVAPGTVSATIGTSGVVFAATDRPALEPGGRLHTFCHAIPGRWHVMGVTQAAGLSLRWFRDQFGAGKDGDGEKKDGRDPYEHLTDEAAKVPAGCQGLLWTPYLMGERTPHLDPNARGALVGLTATHTRAHVIRAILEGVAFSLRDTFTLFDEMNVAVKRIRLGGGGARSALWRQIQADVYGHEVEIVAAEEGAAYGAAILAGVGAGMWKSVDEACSAVVRVAKTVEPQPDVVRIMNANYAAYRRVYEATKSIFAS</sequence>
<name>A0A2U3L9G4_9BACT</name>
<protein>
    <recommendedName>
        <fullName evidence="8 10">Xylulose kinase</fullName>
        <shortName evidence="8 10">Xylulokinase</shortName>
        <ecNumber evidence="8 10">2.7.1.17</ecNumber>
    </recommendedName>
</protein>
<evidence type="ECO:0000256" key="2">
    <source>
        <dbReference type="ARBA" id="ARBA00022629"/>
    </source>
</evidence>
<dbReference type="InterPro" id="IPR043129">
    <property type="entry name" value="ATPase_NBD"/>
</dbReference>
<dbReference type="Proteomes" id="UP000238701">
    <property type="component" value="Unassembled WGS sequence"/>
</dbReference>
<dbReference type="OrthoDB" id="9805576at2"/>
<keyword evidence="3 8" id="KW-0808">Transferase</keyword>
<dbReference type="AlphaFoldDB" id="A0A2U3L9G4"/>
<dbReference type="InterPro" id="IPR006000">
    <property type="entry name" value="Xylulokinase"/>
</dbReference>
<dbReference type="GO" id="GO:0004856">
    <property type="term" value="F:D-xylulokinase activity"/>
    <property type="evidence" value="ECO:0007669"/>
    <property type="project" value="UniProtKB-UniRule"/>
</dbReference>
<evidence type="ECO:0000256" key="5">
    <source>
        <dbReference type="ARBA" id="ARBA00022777"/>
    </source>
</evidence>
<dbReference type="InterPro" id="IPR000577">
    <property type="entry name" value="Carb_kinase_FGGY"/>
</dbReference>
<dbReference type="PROSITE" id="PS00445">
    <property type="entry name" value="FGGY_KINASES_2"/>
    <property type="match status" value="1"/>
</dbReference>
<keyword evidence="6 8" id="KW-0067">ATP-binding</keyword>
<evidence type="ECO:0000313" key="13">
    <source>
        <dbReference type="EMBL" id="SPF48585.1"/>
    </source>
</evidence>
<dbReference type="HAMAP" id="MF_02220">
    <property type="entry name" value="XylB"/>
    <property type="match status" value="1"/>
</dbReference>
<reference evidence="14" key="1">
    <citation type="submission" date="2018-02" db="EMBL/GenBank/DDBJ databases">
        <authorList>
            <person name="Hausmann B."/>
        </authorList>
    </citation>
    <scope>NUCLEOTIDE SEQUENCE [LARGE SCALE GENOMIC DNA]</scope>
    <source>
        <strain evidence="14">Peat soil MAG SbA1</strain>
    </source>
</reference>
<dbReference type="PANTHER" id="PTHR43095:SF5">
    <property type="entry name" value="XYLULOSE KINASE"/>
    <property type="match status" value="1"/>
</dbReference>
<keyword evidence="2 8" id="KW-0859">Xylose metabolism</keyword>
<gene>
    <name evidence="8 10 13" type="primary">xylB</name>
    <name evidence="13" type="ORF">SBA1_870024</name>
</gene>
<evidence type="ECO:0000256" key="6">
    <source>
        <dbReference type="ARBA" id="ARBA00022840"/>
    </source>
</evidence>
<organism evidence="13 14">
    <name type="scientific">Candidatus Sulfotelmatobacter kueseliae</name>
    <dbReference type="NCBI Taxonomy" id="2042962"/>
    <lineage>
        <taxon>Bacteria</taxon>
        <taxon>Pseudomonadati</taxon>
        <taxon>Acidobacteriota</taxon>
        <taxon>Terriglobia</taxon>
        <taxon>Terriglobales</taxon>
        <taxon>Candidatus Korobacteraceae</taxon>
        <taxon>Candidatus Sulfotelmatobacter</taxon>
    </lineage>
</organism>
<evidence type="ECO:0000256" key="4">
    <source>
        <dbReference type="ARBA" id="ARBA00022741"/>
    </source>
</evidence>
<dbReference type="Gene3D" id="3.30.420.40">
    <property type="match status" value="2"/>
</dbReference>
<dbReference type="CDD" id="cd07808">
    <property type="entry name" value="ASKHA_NBD_FGGY_EcXK-like"/>
    <property type="match status" value="1"/>
</dbReference>
<dbReference type="PIRSF" id="PIRSF000538">
    <property type="entry name" value="GlpK"/>
    <property type="match status" value="1"/>
</dbReference>
<feature type="active site" description="Proton acceptor" evidence="8">
    <location>
        <position position="265"/>
    </location>
</feature>
<dbReference type="EMBL" id="OMOD01000185">
    <property type="protein sequence ID" value="SPF48585.1"/>
    <property type="molecule type" value="Genomic_DNA"/>
</dbReference>
<evidence type="ECO:0000256" key="7">
    <source>
        <dbReference type="ARBA" id="ARBA00023277"/>
    </source>
</evidence>
<evidence type="ECO:0000256" key="1">
    <source>
        <dbReference type="ARBA" id="ARBA00009156"/>
    </source>
</evidence>